<feature type="transmembrane region" description="Helical" evidence="1">
    <location>
        <begin position="368"/>
        <end position="388"/>
    </location>
</feature>
<feature type="transmembrane region" description="Helical" evidence="1">
    <location>
        <begin position="208"/>
        <end position="228"/>
    </location>
</feature>
<dbReference type="AlphaFoldDB" id="A0A2V3TT53"/>
<evidence type="ECO:0000313" key="2">
    <source>
        <dbReference type="EMBL" id="PXW52194.1"/>
    </source>
</evidence>
<dbReference type="Proteomes" id="UP000248021">
    <property type="component" value="Unassembled WGS sequence"/>
</dbReference>
<reference evidence="2 3" key="1">
    <citation type="submission" date="2018-05" db="EMBL/GenBank/DDBJ databases">
        <title>Genomic Encyclopedia of Type Strains, Phase IV (KMG-IV): sequencing the most valuable type-strain genomes for metagenomic binning, comparative biology and taxonomic classification.</title>
        <authorList>
            <person name="Goeker M."/>
        </authorList>
    </citation>
    <scope>NUCLEOTIDE SEQUENCE [LARGE SCALE GENOMIC DNA]</scope>
    <source>
        <strain evidence="2 3">DSM 6462</strain>
    </source>
</reference>
<feature type="transmembrane region" description="Helical" evidence="1">
    <location>
        <begin position="395"/>
        <end position="412"/>
    </location>
</feature>
<dbReference type="EMBL" id="QJJK01000017">
    <property type="protein sequence ID" value="PXW52194.1"/>
    <property type="molecule type" value="Genomic_DNA"/>
</dbReference>
<name>A0A2V3TT53_9HYPH</name>
<feature type="transmembrane region" description="Helical" evidence="1">
    <location>
        <begin position="336"/>
        <end position="352"/>
    </location>
</feature>
<protein>
    <submittedName>
        <fullName evidence="2">Uncharacterized protein</fullName>
    </submittedName>
</protein>
<evidence type="ECO:0000313" key="3">
    <source>
        <dbReference type="Proteomes" id="UP000248021"/>
    </source>
</evidence>
<feature type="transmembrane region" description="Helical" evidence="1">
    <location>
        <begin position="309"/>
        <end position="329"/>
    </location>
</feature>
<gene>
    <name evidence="2" type="ORF">C7450_11758</name>
</gene>
<sequence length="698" mass="77080">MEYKGTVRKMARFGEAVFRDARRMDLAVFALSAAATLLIYLEAHKDSPIKPRFPQQGSGWWAWFDQWKYLQSTLAFSQGNLDAGNHWYLPGYSLAGAPFVHLTPANPFLIPNLLCLLAALWLSGVLLAELVPNWRWARIAGWLTFFATNVAYPLSLTAWVIPWTTSLVAPMVLLCLWALVRVTSGGHPFILGGVAGASGSLIAAARPVDALVVLGVAGATACVSLLWQRTSLRSVAAFILGGILGSVLAVVLLAIPYLMIYGFKLSDYIKMSDSIGFEWRLLPMRWITLVISPFPLFPDGAGKGLAERFPWIISGFAGMVACIIVATGAAARFRHLIVVGTTVAYFMLYLTYRDLHPGGMWYYGNYHYFKWTLLIFALYSVLLVHELFAQSLRQGLAVAAIAVIAVVVLFGWRASIKIVGPFETTFRDPRLIDFPNGLVDVDEGLAVSAIGSWYSFYIGPHSIHQGDRRWSSGDYKALPYPGGFLILPLRRSPSEPASLHFGENVTLLDRPVVKVRQRLSFGLPCWFGRWSRACTVTLPLAPEITRIGETLSVGEPKASVQTFEAWDEPELAGRWTNGKQASLVFNVDVPKGQGLKIEMESNAFVPEGQPPTSVAVAVNGEKLTRWAIDRGDPRWFSVTVPARLLRPDGIVIVRVTIANPRIPMVFDRRTSDPRELGMFLRNVRFEAAPPEARAATGK</sequence>
<evidence type="ECO:0000256" key="1">
    <source>
        <dbReference type="SAM" id="Phobius"/>
    </source>
</evidence>
<keyword evidence="1" id="KW-0812">Transmembrane</keyword>
<feature type="transmembrane region" description="Helical" evidence="1">
    <location>
        <begin position="234"/>
        <end position="258"/>
    </location>
</feature>
<feature type="transmembrane region" description="Helical" evidence="1">
    <location>
        <begin position="140"/>
        <end position="161"/>
    </location>
</feature>
<keyword evidence="3" id="KW-1185">Reference proteome</keyword>
<proteinExistence type="predicted"/>
<organism evidence="2 3">
    <name type="scientific">Chelatococcus asaccharovorans</name>
    <dbReference type="NCBI Taxonomy" id="28210"/>
    <lineage>
        <taxon>Bacteria</taxon>
        <taxon>Pseudomonadati</taxon>
        <taxon>Pseudomonadota</taxon>
        <taxon>Alphaproteobacteria</taxon>
        <taxon>Hyphomicrobiales</taxon>
        <taxon>Chelatococcaceae</taxon>
        <taxon>Chelatococcus</taxon>
    </lineage>
</organism>
<comment type="caution">
    <text evidence="2">The sequence shown here is derived from an EMBL/GenBank/DDBJ whole genome shotgun (WGS) entry which is preliminary data.</text>
</comment>
<accession>A0A2V3TT53</accession>
<keyword evidence="1" id="KW-0472">Membrane</keyword>
<feature type="transmembrane region" description="Helical" evidence="1">
    <location>
        <begin position="108"/>
        <end position="128"/>
    </location>
</feature>
<keyword evidence="1" id="KW-1133">Transmembrane helix</keyword>